<evidence type="ECO:0000259" key="1">
    <source>
        <dbReference type="PROSITE" id="PS50943"/>
    </source>
</evidence>
<keyword evidence="3" id="KW-1185">Reference proteome</keyword>
<dbReference type="Pfam" id="PF01381">
    <property type="entry name" value="HTH_3"/>
    <property type="match status" value="1"/>
</dbReference>
<organism evidence="2 3">
    <name type="scientific">Nitrosomonas marina</name>
    <dbReference type="NCBI Taxonomy" id="917"/>
    <lineage>
        <taxon>Bacteria</taxon>
        <taxon>Pseudomonadati</taxon>
        <taxon>Pseudomonadota</taxon>
        <taxon>Betaproteobacteria</taxon>
        <taxon>Nitrosomonadales</taxon>
        <taxon>Nitrosomonadaceae</taxon>
        <taxon>Nitrosomonas</taxon>
    </lineage>
</organism>
<proteinExistence type="predicted"/>
<dbReference type="CDD" id="cd00093">
    <property type="entry name" value="HTH_XRE"/>
    <property type="match status" value="1"/>
</dbReference>
<dbReference type="RefSeq" id="WP_090661857.1">
    <property type="nucleotide sequence ID" value="NZ_FOIA01000052.1"/>
</dbReference>
<evidence type="ECO:0000313" key="2">
    <source>
        <dbReference type="EMBL" id="SET65015.1"/>
    </source>
</evidence>
<dbReference type="AlphaFoldDB" id="A0A1I0G2U7"/>
<accession>A0A1I0G2U7</accession>
<gene>
    <name evidence="2" type="ORF">SAMN05216326_1523</name>
</gene>
<dbReference type="Gene3D" id="1.10.260.40">
    <property type="entry name" value="lambda repressor-like DNA-binding domains"/>
    <property type="match status" value="1"/>
</dbReference>
<evidence type="ECO:0000313" key="3">
    <source>
        <dbReference type="Proteomes" id="UP000199345"/>
    </source>
</evidence>
<dbReference type="InterPro" id="IPR010982">
    <property type="entry name" value="Lambda_DNA-bd_dom_sf"/>
</dbReference>
<feature type="domain" description="HTH cro/C1-type" evidence="1">
    <location>
        <begin position="16"/>
        <end position="60"/>
    </location>
</feature>
<reference evidence="3" key="1">
    <citation type="submission" date="2016-10" db="EMBL/GenBank/DDBJ databases">
        <authorList>
            <person name="Varghese N."/>
            <person name="Submissions S."/>
        </authorList>
    </citation>
    <scope>NUCLEOTIDE SEQUENCE [LARGE SCALE GENOMIC DNA]</scope>
    <source>
        <strain evidence="3">Nm71</strain>
    </source>
</reference>
<protein>
    <submittedName>
        <fullName evidence="2">Helix-turn-helix</fullName>
    </submittedName>
</protein>
<dbReference type="GO" id="GO:0003677">
    <property type="term" value="F:DNA binding"/>
    <property type="evidence" value="ECO:0007669"/>
    <property type="project" value="InterPro"/>
</dbReference>
<dbReference type="SUPFAM" id="SSF47413">
    <property type="entry name" value="lambda repressor-like DNA-binding domains"/>
    <property type="match status" value="1"/>
</dbReference>
<dbReference type="InterPro" id="IPR001387">
    <property type="entry name" value="Cro/C1-type_HTH"/>
</dbReference>
<name>A0A1I0G2U7_9PROT</name>
<dbReference type="EMBL" id="FOIA01000052">
    <property type="protein sequence ID" value="SET65015.1"/>
    <property type="molecule type" value="Genomic_DNA"/>
</dbReference>
<dbReference type="Proteomes" id="UP000199345">
    <property type="component" value="Unassembled WGS sequence"/>
</dbReference>
<dbReference type="OrthoDB" id="8547694at2"/>
<sequence length="125" mass="13888">MEMREFIEMGEKKAGTQKQLAEYLDTRYTTLGLVKNGKKSLTTALCIKLARYIEVDELEVIAASNLIIEKDEERRKIFESCLKRSSKAASIAMIIGATALSAPSTNSFENSGSYHTSVAKQFILC</sequence>
<dbReference type="PROSITE" id="PS50943">
    <property type="entry name" value="HTH_CROC1"/>
    <property type="match status" value="1"/>
</dbReference>